<keyword evidence="7 9" id="KW-0472">Membrane</keyword>
<dbReference type="InterPro" id="IPR007387">
    <property type="entry name" value="TRAP_DctQ"/>
</dbReference>
<dbReference type="GO" id="GO:0005886">
    <property type="term" value="C:plasma membrane"/>
    <property type="evidence" value="ECO:0007669"/>
    <property type="project" value="UniProtKB-SubCell"/>
</dbReference>
<keyword evidence="4" id="KW-0997">Cell inner membrane</keyword>
<gene>
    <name evidence="11" type="ORF">C8D99_10313</name>
</gene>
<evidence type="ECO:0000256" key="3">
    <source>
        <dbReference type="ARBA" id="ARBA00022475"/>
    </source>
</evidence>
<keyword evidence="5 9" id="KW-0812">Transmembrane</keyword>
<keyword evidence="2" id="KW-0813">Transport</keyword>
<keyword evidence="12" id="KW-1185">Reference proteome</keyword>
<evidence type="ECO:0000256" key="8">
    <source>
        <dbReference type="ARBA" id="ARBA00038436"/>
    </source>
</evidence>
<comment type="subcellular location">
    <subcellularLocation>
        <location evidence="1">Cell inner membrane</location>
        <topology evidence="1">Multi-pass membrane protein</topology>
    </subcellularLocation>
</comment>
<keyword evidence="6 9" id="KW-1133">Transmembrane helix</keyword>
<accession>A0A4R8MAV1</accession>
<dbReference type="PANTHER" id="PTHR35011:SF4">
    <property type="entry name" value="SLL1102 PROTEIN"/>
    <property type="match status" value="1"/>
</dbReference>
<dbReference type="EMBL" id="SORI01000003">
    <property type="protein sequence ID" value="TDY62793.1"/>
    <property type="molecule type" value="Genomic_DNA"/>
</dbReference>
<dbReference type="OrthoDB" id="359827at2"/>
<comment type="similarity">
    <text evidence="8">Belongs to the TRAP transporter small permease family.</text>
</comment>
<reference evidence="11 12" key="1">
    <citation type="submission" date="2019-03" db="EMBL/GenBank/DDBJ databases">
        <title>Genomic Encyclopedia of Type Strains, Phase IV (KMG-IV): sequencing the most valuable type-strain genomes for metagenomic binning, comparative biology and taxonomic classification.</title>
        <authorList>
            <person name="Goeker M."/>
        </authorList>
    </citation>
    <scope>NUCLEOTIDE SEQUENCE [LARGE SCALE GENOMIC DNA]</scope>
    <source>
        <strain evidence="11 12">DSM 25964</strain>
    </source>
</reference>
<feature type="domain" description="Tripartite ATP-independent periplasmic transporters DctQ component" evidence="10">
    <location>
        <begin position="31"/>
        <end position="162"/>
    </location>
</feature>
<evidence type="ECO:0000256" key="6">
    <source>
        <dbReference type="ARBA" id="ARBA00022989"/>
    </source>
</evidence>
<evidence type="ECO:0000256" key="1">
    <source>
        <dbReference type="ARBA" id="ARBA00004429"/>
    </source>
</evidence>
<evidence type="ECO:0000313" key="11">
    <source>
        <dbReference type="EMBL" id="TDY62793.1"/>
    </source>
</evidence>
<feature type="transmembrane region" description="Helical" evidence="9">
    <location>
        <begin position="21"/>
        <end position="43"/>
    </location>
</feature>
<evidence type="ECO:0000256" key="7">
    <source>
        <dbReference type="ARBA" id="ARBA00023136"/>
    </source>
</evidence>
<dbReference type="InterPro" id="IPR055348">
    <property type="entry name" value="DctQ"/>
</dbReference>
<dbReference type="PANTHER" id="PTHR35011">
    <property type="entry name" value="2,3-DIKETO-L-GULONATE TRAP TRANSPORTER SMALL PERMEASE PROTEIN YIAM"/>
    <property type="match status" value="1"/>
</dbReference>
<evidence type="ECO:0000256" key="2">
    <source>
        <dbReference type="ARBA" id="ARBA00022448"/>
    </source>
</evidence>
<keyword evidence="3" id="KW-1003">Cell membrane</keyword>
<sequence length="172" mass="19955">MSSLRKILKFIDTVSETSGWVAKWFALVLVFAGTYEAVSRHFFNAPTEWAYDVLCMAGGTLYLLGASYDYLHESHTRVDMFYNMLPPRGRAFMNVICSLFLFFPLMLVMFRLAFTWAVRAVTIKEVFFNSFWYPPAWPYRTVFAVGLFLLLLQAAANFVRDLYFVIRGETLD</sequence>
<evidence type="ECO:0000313" key="12">
    <source>
        <dbReference type="Proteomes" id="UP000295066"/>
    </source>
</evidence>
<feature type="transmembrane region" description="Helical" evidence="9">
    <location>
        <begin position="92"/>
        <end position="117"/>
    </location>
</feature>
<feature type="transmembrane region" description="Helical" evidence="9">
    <location>
        <begin position="137"/>
        <end position="159"/>
    </location>
</feature>
<comment type="caution">
    <text evidence="11">The sequence shown here is derived from an EMBL/GenBank/DDBJ whole genome shotgun (WGS) entry which is preliminary data.</text>
</comment>
<organism evidence="11 12">
    <name type="scientific">Aminivibrio pyruvatiphilus</name>
    <dbReference type="NCBI Taxonomy" id="1005740"/>
    <lineage>
        <taxon>Bacteria</taxon>
        <taxon>Thermotogati</taxon>
        <taxon>Synergistota</taxon>
        <taxon>Synergistia</taxon>
        <taxon>Synergistales</taxon>
        <taxon>Aminobacteriaceae</taxon>
        <taxon>Aminivibrio</taxon>
    </lineage>
</organism>
<dbReference type="AlphaFoldDB" id="A0A4R8MAV1"/>
<dbReference type="Pfam" id="PF04290">
    <property type="entry name" value="DctQ"/>
    <property type="match status" value="1"/>
</dbReference>
<name>A0A4R8MAV1_9BACT</name>
<dbReference type="Proteomes" id="UP000295066">
    <property type="component" value="Unassembled WGS sequence"/>
</dbReference>
<evidence type="ECO:0000256" key="4">
    <source>
        <dbReference type="ARBA" id="ARBA00022519"/>
    </source>
</evidence>
<evidence type="ECO:0000256" key="9">
    <source>
        <dbReference type="SAM" id="Phobius"/>
    </source>
</evidence>
<protein>
    <submittedName>
        <fullName evidence="11">TRAP-type mannitol/chloroaromatic compound transport system permease small subunit</fullName>
    </submittedName>
</protein>
<proteinExistence type="inferred from homology"/>
<evidence type="ECO:0000256" key="5">
    <source>
        <dbReference type="ARBA" id="ARBA00022692"/>
    </source>
</evidence>
<evidence type="ECO:0000259" key="10">
    <source>
        <dbReference type="Pfam" id="PF04290"/>
    </source>
</evidence>
<feature type="transmembrane region" description="Helical" evidence="9">
    <location>
        <begin position="49"/>
        <end position="71"/>
    </location>
</feature>
<dbReference type="RefSeq" id="WP_133956336.1">
    <property type="nucleotide sequence ID" value="NZ_SORI01000003.1"/>
</dbReference>